<sequence length="158" mass="17372">MSTRFDDRGQDRFASMGNSYRNLGPVVISISNLAPSGKQSCKSAVMAGLSSSSFQRSWVLSRMPVLPLALANTVMSSLRRSPYLKARAVARMIVGESRLLGRLIFSRKFRTSCKRLSFSRVIGRPMKMKLPVKQFGCVRGTGLPELGKPPGRAGYDIV</sequence>
<dbReference type="EMBL" id="CAEQ01002184">
    <property type="protein sequence ID" value="CCD16153.1"/>
    <property type="molecule type" value="Genomic_DNA"/>
</dbReference>
<dbReference type="Proteomes" id="UP000000702">
    <property type="component" value="Unassembled WGS sequence"/>
</dbReference>
<reference evidence="2" key="1">
    <citation type="submission" date="2011-07" db="EMBL/GenBank/DDBJ databases">
        <title>Divergent evolution of antigenic variation in African trypanosomes.</title>
        <authorList>
            <person name="Jackson A.P."/>
            <person name="Berry A."/>
            <person name="Allison H.C."/>
            <person name="Burton P."/>
            <person name="Anderson J."/>
            <person name="Aslett M."/>
            <person name="Brown R."/>
            <person name="Corton N."/>
            <person name="Harris D."/>
            <person name="Hauser H."/>
            <person name="Gamble J."/>
            <person name="Gilderthorp R."/>
            <person name="McQuillan J."/>
            <person name="Quail M.A."/>
            <person name="Sanders M."/>
            <person name="Van Tonder A."/>
            <person name="Ginger M.L."/>
            <person name="Donelson J.E."/>
            <person name="Field M.C."/>
            <person name="Barry J.D."/>
            <person name="Berriman M."/>
            <person name="Hertz-Fowler C."/>
        </authorList>
    </citation>
    <scope>NUCLEOTIDE SEQUENCE [LARGE SCALE GENOMIC DNA]</scope>
    <source>
        <strain evidence="2">IL3000</strain>
    </source>
</reference>
<name>F9WFS5_TRYCI</name>
<protein>
    <submittedName>
        <fullName evidence="1">Variant surface glycoprotein</fullName>
    </submittedName>
</protein>
<gene>
    <name evidence="1" type="ORF">TCIL3000_0_11040</name>
</gene>
<keyword evidence="2" id="KW-1185">Reference proteome</keyword>
<dbReference type="VEuPathDB" id="TriTrypDB:TcIL3000_0_11040"/>
<evidence type="ECO:0000313" key="1">
    <source>
        <dbReference type="EMBL" id="CCD16153.1"/>
    </source>
</evidence>
<proteinExistence type="predicted"/>
<reference evidence="1 2" key="2">
    <citation type="journal article" date="2012" name="Proc. Natl. Acad. Sci. U.S.A.">
        <title>Antigenic diversity is generated by distinct evolutionary mechanisms in African trypanosome species.</title>
        <authorList>
            <person name="Jackson A.P."/>
            <person name="Berry A."/>
            <person name="Aslett M."/>
            <person name="Allison H.C."/>
            <person name="Burton P."/>
            <person name="Vavrova-Anderson J."/>
            <person name="Brown R."/>
            <person name="Browne H."/>
            <person name="Corton N."/>
            <person name="Hauser H."/>
            <person name="Gamble J."/>
            <person name="Gilderthorp R."/>
            <person name="Marcello L."/>
            <person name="McQuillan J."/>
            <person name="Otto T.D."/>
            <person name="Quail M.A."/>
            <person name="Sanders M.J."/>
            <person name="van Tonder A."/>
            <person name="Ginger M.L."/>
            <person name="Field M.C."/>
            <person name="Barry J.D."/>
            <person name="Hertz-Fowler C."/>
            <person name="Berriman M."/>
        </authorList>
    </citation>
    <scope>NUCLEOTIDE SEQUENCE [LARGE SCALE GENOMIC DNA]</scope>
    <source>
        <strain evidence="1 2">IL3000</strain>
    </source>
</reference>
<dbReference type="AlphaFoldDB" id="F9WFS5"/>
<comment type="caution">
    <text evidence="1">The sequence shown here is derived from an EMBL/GenBank/DDBJ whole genome shotgun (WGS) entry which is preliminary data.</text>
</comment>
<organism evidence="1 2">
    <name type="scientific">Trypanosoma congolense (strain IL3000)</name>
    <dbReference type="NCBI Taxonomy" id="1068625"/>
    <lineage>
        <taxon>Eukaryota</taxon>
        <taxon>Discoba</taxon>
        <taxon>Euglenozoa</taxon>
        <taxon>Kinetoplastea</taxon>
        <taxon>Metakinetoplastina</taxon>
        <taxon>Trypanosomatida</taxon>
        <taxon>Trypanosomatidae</taxon>
        <taxon>Trypanosoma</taxon>
        <taxon>Nannomonas</taxon>
    </lineage>
</organism>
<accession>F9WFS5</accession>
<evidence type="ECO:0000313" key="2">
    <source>
        <dbReference type="Proteomes" id="UP000000702"/>
    </source>
</evidence>